<dbReference type="SUPFAM" id="SSF52540">
    <property type="entry name" value="P-loop containing nucleoside triphosphate hydrolases"/>
    <property type="match status" value="1"/>
</dbReference>
<dbReference type="InterPro" id="IPR003959">
    <property type="entry name" value="ATPase_AAA_core"/>
</dbReference>
<name>A0ABD2IM49_HETSC</name>
<dbReference type="GO" id="GO:0005524">
    <property type="term" value="F:ATP binding"/>
    <property type="evidence" value="ECO:0007669"/>
    <property type="project" value="UniProtKB-KW"/>
</dbReference>
<dbReference type="SMART" id="SM01086">
    <property type="entry name" value="ClpB_D2-small"/>
    <property type="match status" value="1"/>
</dbReference>
<evidence type="ECO:0000313" key="5">
    <source>
        <dbReference type="EMBL" id="KAL3080346.1"/>
    </source>
</evidence>
<dbReference type="InterPro" id="IPR050052">
    <property type="entry name" value="ATP-dep_Clp_protease_ClpX"/>
</dbReference>
<dbReference type="AlphaFoldDB" id="A0ABD2IM49"/>
<dbReference type="Gene3D" id="1.10.8.60">
    <property type="match status" value="1"/>
</dbReference>
<dbReference type="Gene3D" id="3.40.50.300">
    <property type="entry name" value="P-loop containing nucleotide triphosphate hydrolases"/>
    <property type="match status" value="1"/>
</dbReference>
<keyword evidence="1" id="KW-0547">Nucleotide-binding</keyword>
<evidence type="ECO:0000313" key="6">
    <source>
        <dbReference type="Proteomes" id="UP001620645"/>
    </source>
</evidence>
<dbReference type="Pfam" id="PF10431">
    <property type="entry name" value="ClpB_D2-small"/>
    <property type="match status" value="1"/>
</dbReference>
<dbReference type="Proteomes" id="UP001620645">
    <property type="component" value="Unassembled WGS sequence"/>
</dbReference>
<dbReference type="InterPro" id="IPR019489">
    <property type="entry name" value="Clp_ATPase_C"/>
</dbReference>
<evidence type="ECO:0000259" key="3">
    <source>
        <dbReference type="SMART" id="SM00382"/>
    </source>
</evidence>
<dbReference type="Pfam" id="PF07724">
    <property type="entry name" value="AAA_2"/>
    <property type="match status" value="1"/>
</dbReference>
<evidence type="ECO:0000256" key="2">
    <source>
        <dbReference type="ARBA" id="ARBA00022840"/>
    </source>
</evidence>
<reference evidence="5 6" key="1">
    <citation type="submission" date="2024-10" db="EMBL/GenBank/DDBJ databases">
        <authorList>
            <person name="Kim D."/>
        </authorList>
    </citation>
    <scope>NUCLEOTIDE SEQUENCE [LARGE SCALE GENOMIC DNA]</scope>
    <source>
        <strain evidence="5">Taebaek</strain>
    </source>
</reference>
<proteinExistence type="predicted"/>
<dbReference type="InterPro" id="IPR059067">
    <property type="entry name" value="Znf_ribbon_CLPX-like"/>
</dbReference>
<dbReference type="NCBIfam" id="NF003745">
    <property type="entry name" value="PRK05342.1"/>
    <property type="match status" value="1"/>
</dbReference>
<dbReference type="SMART" id="SM00382">
    <property type="entry name" value="AAA"/>
    <property type="match status" value="1"/>
</dbReference>
<gene>
    <name evidence="5" type="ORF">niasHS_012451</name>
</gene>
<dbReference type="PANTHER" id="PTHR48102:SF7">
    <property type="entry name" value="ATP-DEPENDENT CLP PROTEASE ATP-BINDING SUBUNIT CLPX-LIKE, MITOCHONDRIAL"/>
    <property type="match status" value="1"/>
</dbReference>
<dbReference type="InterPro" id="IPR003593">
    <property type="entry name" value="AAA+_ATPase"/>
</dbReference>
<dbReference type="InterPro" id="IPR027417">
    <property type="entry name" value="P-loop_NTPase"/>
</dbReference>
<feature type="domain" description="Clp ATPase C-terminal" evidence="4">
    <location>
        <begin position="500"/>
        <end position="585"/>
    </location>
</feature>
<dbReference type="EMBL" id="JBICCN010000296">
    <property type="protein sequence ID" value="KAL3080346.1"/>
    <property type="molecule type" value="Genomic_DNA"/>
</dbReference>
<sequence>MFLLLSIGKHSLDGEMFNLRQLRKPFRNVASTNSEGLRHRNSIVGPPGVPWTSLALLATAPPIVAPEDDILNSLFAQVGGMPTLKSTGTTVELVRRRSFCGSNCAKCGKPLRRTPTTNDNSKLLYCKDCNIIFSSSSSNDASSKKFNILKNGPIQSPPYPTEISAYLDKYVVGQQQAKKALSVGIYQHYKRLENNQRFLNQFFDNNFPNVASVQQQHHQQQSQMHPNISIHYPFSHPHDLATDLLSQSAAGPLSQNALSLNQQQRSKDPFYGLHSALNEEEPQIRLEKSNIVLLGPSGVGKTFVTQVLARILDVPIALCDCTSMTQAGYVGEDVESVLQKLLQNAQGNVEKAQRGIVFLDEIDKIAATREAISHAYRDVSGEGVQHALLKMVEGTVVNVKTGRKGQQESVPMDTTDILFIASGAFNGLERVVSRRLDKRTVGFGAPLLENSITDDDKEQQVINQKRDKLFLQADQGDMIKFGMIPELVGRFPVLVPFHSFDKQMLIRVLTEPKNSLLAQMKFQFSMDNIELGFSDDALDEIAQIALERKVGARALRSIIEKVLQDAKFEAPGSDIEKVHITRGYIRGEGSYEFTRKQLPMSNVALGASV</sequence>
<protein>
    <submittedName>
        <fullName evidence="5">Uncharacterized protein</fullName>
    </submittedName>
</protein>
<keyword evidence="6" id="KW-1185">Reference proteome</keyword>
<evidence type="ECO:0000259" key="4">
    <source>
        <dbReference type="SMART" id="SM01086"/>
    </source>
</evidence>
<feature type="domain" description="AAA+ ATPase" evidence="3">
    <location>
        <begin position="287"/>
        <end position="447"/>
    </location>
</feature>
<dbReference type="PANTHER" id="PTHR48102">
    <property type="entry name" value="ATP-DEPENDENT CLP PROTEASE ATP-BINDING SUBUNIT CLPX-LIKE, MITOCHONDRIAL-RELATED"/>
    <property type="match status" value="1"/>
</dbReference>
<dbReference type="FunFam" id="1.10.8.60:FF:000002">
    <property type="entry name" value="ATP-dependent Clp protease ATP-binding subunit ClpX"/>
    <property type="match status" value="1"/>
</dbReference>
<dbReference type="CDD" id="cd19497">
    <property type="entry name" value="RecA-like_ClpX"/>
    <property type="match status" value="1"/>
</dbReference>
<organism evidence="5 6">
    <name type="scientific">Heterodera schachtii</name>
    <name type="common">Sugarbeet cyst nematode worm</name>
    <name type="synonym">Tylenchus schachtii</name>
    <dbReference type="NCBI Taxonomy" id="97005"/>
    <lineage>
        <taxon>Eukaryota</taxon>
        <taxon>Metazoa</taxon>
        <taxon>Ecdysozoa</taxon>
        <taxon>Nematoda</taxon>
        <taxon>Chromadorea</taxon>
        <taxon>Rhabditida</taxon>
        <taxon>Tylenchina</taxon>
        <taxon>Tylenchomorpha</taxon>
        <taxon>Tylenchoidea</taxon>
        <taxon>Heteroderidae</taxon>
        <taxon>Heteroderinae</taxon>
        <taxon>Heterodera</taxon>
    </lineage>
</organism>
<accession>A0ABD2IM49</accession>
<evidence type="ECO:0000256" key="1">
    <source>
        <dbReference type="ARBA" id="ARBA00022741"/>
    </source>
</evidence>
<dbReference type="Pfam" id="PF26040">
    <property type="entry name" value="Zn_ribbon_CLPX_N"/>
    <property type="match status" value="1"/>
</dbReference>
<comment type="caution">
    <text evidence="5">The sequence shown here is derived from an EMBL/GenBank/DDBJ whole genome shotgun (WGS) entry which is preliminary data.</text>
</comment>
<keyword evidence="2" id="KW-0067">ATP-binding</keyword>